<protein>
    <submittedName>
        <fullName evidence="2">Uncharacterized protein</fullName>
    </submittedName>
</protein>
<accession>A0A1I1QJI7</accession>
<dbReference type="STRING" id="870482.SAMN04487987_10645"/>
<keyword evidence="1" id="KW-0472">Membrane</keyword>
<feature type="transmembrane region" description="Helical" evidence="1">
    <location>
        <begin position="165"/>
        <end position="193"/>
    </location>
</feature>
<feature type="transmembrane region" description="Helical" evidence="1">
    <location>
        <begin position="37"/>
        <end position="55"/>
    </location>
</feature>
<sequence length="213" mass="24937">MDELDLLKKDWNKGNNNYPKLSYNDIYKMILKKSSSIVKWIFIISLLEFGFWLSISFAFKGSVYANKIDELNINHILIPITVISYAVLIYFFYLFYKNYKNISTTDSSKTLMENILKTRRTVKQYVIFNLASLFIGAFIGVFYNFNHNPEFSSQLELASANGEVFKFYAVIFMVTLVVIGIVIGVLLLFYWLIYGILLKRLNHNYKELKKLES</sequence>
<organism evidence="2 3">
    <name type="scientific">Algibacter pectinivorans</name>
    <dbReference type="NCBI Taxonomy" id="870482"/>
    <lineage>
        <taxon>Bacteria</taxon>
        <taxon>Pseudomonadati</taxon>
        <taxon>Bacteroidota</taxon>
        <taxon>Flavobacteriia</taxon>
        <taxon>Flavobacteriales</taxon>
        <taxon>Flavobacteriaceae</taxon>
        <taxon>Algibacter</taxon>
    </lineage>
</organism>
<keyword evidence="1" id="KW-0812">Transmembrane</keyword>
<reference evidence="3" key="1">
    <citation type="submission" date="2016-10" db="EMBL/GenBank/DDBJ databases">
        <authorList>
            <person name="Varghese N."/>
            <person name="Submissions S."/>
        </authorList>
    </citation>
    <scope>NUCLEOTIDE SEQUENCE [LARGE SCALE GENOMIC DNA]</scope>
    <source>
        <strain evidence="3">DSM 25730</strain>
    </source>
</reference>
<dbReference type="OrthoDB" id="709028at2"/>
<evidence type="ECO:0000313" key="2">
    <source>
        <dbReference type="EMBL" id="SFD20008.1"/>
    </source>
</evidence>
<gene>
    <name evidence="2" type="ORF">SAMN04487987_10645</name>
</gene>
<dbReference type="Proteomes" id="UP000199439">
    <property type="component" value="Unassembled WGS sequence"/>
</dbReference>
<proteinExistence type="predicted"/>
<name>A0A1I1QJI7_9FLAO</name>
<evidence type="ECO:0000313" key="3">
    <source>
        <dbReference type="Proteomes" id="UP000199439"/>
    </source>
</evidence>
<evidence type="ECO:0000256" key="1">
    <source>
        <dbReference type="SAM" id="Phobius"/>
    </source>
</evidence>
<keyword evidence="3" id="KW-1185">Reference proteome</keyword>
<keyword evidence="1" id="KW-1133">Transmembrane helix</keyword>
<feature type="transmembrane region" description="Helical" evidence="1">
    <location>
        <begin position="75"/>
        <end position="96"/>
    </location>
</feature>
<dbReference type="EMBL" id="FOMI01000006">
    <property type="protein sequence ID" value="SFD20008.1"/>
    <property type="molecule type" value="Genomic_DNA"/>
</dbReference>
<dbReference type="AlphaFoldDB" id="A0A1I1QJI7"/>
<feature type="transmembrane region" description="Helical" evidence="1">
    <location>
        <begin position="125"/>
        <end position="145"/>
    </location>
</feature>
<dbReference type="RefSeq" id="WP_092851759.1">
    <property type="nucleotide sequence ID" value="NZ_FOMI01000006.1"/>
</dbReference>